<keyword evidence="1" id="KW-0472">Membrane</keyword>
<keyword evidence="1" id="KW-1133">Transmembrane helix</keyword>
<protein>
    <submittedName>
        <fullName evidence="2">TIGR02206 family protein</fullName>
    </submittedName>
</protein>
<name>A0ABN0H803_9LEPT</name>
<feature type="transmembrane region" description="Helical" evidence="1">
    <location>
        <begin position="154"/>
        <end position="175"/>
    </location>
</feature>
<evidence type="ECO:0000313" key="3">
    <source>
        <dbReference type="Proteomes" id="UP000018720"/>
    </source>
</evidence>
<evidence type="ECO:0000313" key="2">
    <source>
        <dbReference type="EMBL" id="EJZ41619.1"/>
    </source>
</evidence>
<feature type="transmembrane region" description="Helical" evidence="1">
    <location>
        <begin position="195"/>
        <end position="218"/>
    </location>
</feature>
<keyword evidence="1" id="KW-0812">Transmembrane</keyword>
<dbReference type="Proteomes" id="UP000018720">
    <property type="component" value="Unassembled WGS sequence"/>
</dbReference>
<reference evidence="2 3" key="1">
    <citation type="submission" date="2012-08" db="EMBL/GenBank/DDBJ databases">
        <authorList>
            <person name="Harkins D.M."/>
            <person name="Durkin A.S."/>
            <person name="Selengut J.D."/>
            <person name="Sanka R."/>
            <person name="DePew J."/>
            <person name="Purushe J."/>
            <person name="Matthias M.A."/>
            <person name="Vinetz J.M."/>
            <person name="Sutton G.G."/>
            <person name="Nelson W.C."/>
            <person name="Fouts D.E."/>
        </authorList>
    </citation>
    <scope>NUCLEOTIDE SEQUENCE [LARGE SCALE GENOMIC DNA]</scope>
    <source>
        <strain evidence="2 3">MMD4847</strain>
    </source>
</reference>
<comment type="caution">
    <text evidence="2">The sequence shown here is derived from an EMBL/GenBank/DDBJ whole genome shotgun (WGS) entry which is preliminary data.</text>
</comment>
<gene>
    <name evidence="2" type="ORF">LEP1GSC178_3939</name>
</gene>
<dbReference type="InterPro" id="IPR011737">
    <property type="entry name" value="CHP02206_TP0381"/>
</dbReference>
<dbReference type="Pfam" id="PF14808">
    <property type="entry name" value="TMEM164"/>
    <property type="match status" value="1"/>
</dbReference>
<dbReference type="NCBIfam" id="TIGR02206">
    <property type="entry name" value="intg_mem_TP0381"/>
    <property type="match status" value="1"/>
</dbReference>
<accession>A0ABN0H803</accession>
<dbReference type="RefSeq" id="WP_008593371.1">
    <property type="nucleotide sequence ID" value="NZ_AHOM02000009.1"/>
</dbReference>
<sequence length="227" mass="25908">MKWVHWSFLHISILVFSITICALVIWIGKRIRNSKIAPFIGYLLGSVLVLNGIIYIIYRIQKGYWEIRFDLPMEFCDWAMFVTVAALFTHNRLMSELSYFWVLSGSIHALLTPNLAQTFPQLSFFLFFIGHLGLVASSLYIVFGLGLFPRQGSILRVIVFSELYFISALALDFLIDANYGYLRFKPSGGSILNYLGAWPVYLGSIQILGIIAIVALYLPFKRKQSQT</sequence>
<proteinExistence type="predicted"/>
<feature type="transmembrane region" description="Helical" evidence="1">
    <location>
        <begin position="39"/>
        <end position="60"/>
    </location>
</feature>
<feature type="transmembrane region" description="Helical" evidence="1">
    <location>
        <begin position="122"/>
        <end position="147"/>
    </location>
</feature>
<feature type="transmembrane region" description="Helical" evidence="1">
    <location>
        <begin position="97"/>
        <end position="116"/>
    </location>
</feature>
<dbReference type="EMBL" id="AHOM02000009">
    <property type="protein sequence ID" value="EJZ41619.1"/>
    <property type="molecule type" value="Genomic_DNA"/>
</dbReference>
<evidence type="ECO:0000256" key="1">
    <source>
        <dbReference type="SAM" id="Phobius"/>
    </source>
</evidence>
<keyword evidence="3" id="KW-1185">Reference proteome</keyword>
<feature type="transmembrane region" description="Helical" evidence="1">
    <location>
        <begin position="6"/>
        <end position="27"/>
    </location>
</feature>
<organism evidence="2 3">
    <name type="scientific">Leptospira licerasiae str. MMD4847</name>
    <dbReference type="NCBI Taxonomy" id="1049971"/>
    <lineage>
        <taxon>Bacteria</taxon>
        <taxon>Pseudomonadati</taxon>
        <taxon>Spirochaetota</taxon>
        <taxon>Spirochaetia</taxon>
        <taxon>Leptospirales</taxon>
        <taxon>Leptospiraceae</taxon>
        <taxon>Leptospira</taxon>
    </lineage>
</organism>